<proteinExistence type="predicted"/>
<keyword evidence="1" id="KW-0472">Membrane</keyword>
<comment type="caution">
    <text evidence="2">The sequence shown here is derived from an EMBL/GenBank/DDBJ whole genome shotgun (WGS) entry which is preliminary data.</text>
</comment>
<feature type="transmembrane region" description="Helical" evidence="1">
    <location>
        <begin position="111"/>
        <end position="138"/>
    </location>
</feature>
<reference evidence="2 3" key="1">
    <citation type="submission" date="2016-11" db="EMBL/GenBank/DDBJ databases">
        <title>Whole genomes of Flavobacteriaceae.</title>
        <authorList>
            <person name="Stine C."/>
            <person name="Li C."/>
            <person name="Tadesse D."/>
        </authorList>
    </citation>
    <scope>NUCLEOTIDE SEQUENCE [LARGE SCALE GENOMIC DNA]</scope>
    <source>
        <strain evidence="2 3">DSM 15937</strain>
    </source>
</reference>
<evidence type="ECO:0000256" key="1">
    <source>
        <dbReference type="SAM" id="Phobius"/>
    </source>
</evidence>
<organism evidence="2 3">
    <name type="scientific">Flavobacterium frigidimaris</name>
    <dbReference type="NCBI Taxonomy" id="262320"/>
    <lineage>
        <taxon>Bacteria</taxon>
        <taxon>Pseudomonadati</taxon>
        <taxon>Bacteroidota</taxon>
        <taxon>Flavobacteriia</taxon>
        <taxon>Flavobacteriales</taxon>
        <taxon>Flavobacteriaceae</taxon>
        <taxon>Flavobacterium</taxon>
    </lineage>
</organism>
<evidence type="ECO:0000313" key="2">
    <source>
        <dbReference type="EMBL" id="OXA75401.1"/>
    </source>
</evidence>
<feature type="transmembrane region" description="Helical" evidence="1">
    <location>
        <begin position="48"/>
        <end position="68"/>
    </location>
</feature>
<keyword evidence="3" id="KW-1185">Reference proteome</keyword>
<dbReference type="EMBL" id="MUGV01000045">
    <property type="protein sequence ID" value="OXA75401.1"/>
    <property type="molecule type" value="Genomic_DNA"/>
</dbReference>
<feature type="transmembrane region" description="Helical" evidence="1">
    <location>
        <begin position="80"/>
        <end position="99"/>
    </location>
</feature>
<feature type="transmembrane region" description="Helical" evidence="1">
    <location>
        <begin position="7"/>
        <end position="28"/>
    </location>
</feature>
<name>A0ABX4BJM0_FLAFR</name>
<accession>A0ABX4BJM0</accession>
<gene>
    <name evidence="2" type="ORF">B0A65_21940</name>
</gene>
<evidence type="ECO:0000313" key="3">
    <source>
        <dbReference type="Proteomes" id="UP000198382"/>
    </source>
</evidence>
<dbReference type="RefSeq" id="WP_074657428.1">
    <property type="nucleotide sequence ID" value="NZ_MUGV01000045.1"/>
</dbReference>
<keyword evidence="1" id="KW-0812">Transmembrane</keyword>
<sequence>MKTKSAFIIFTLLSLAVFPYYIAILTINSDFFYSIIPGWHTTIIPGQIISNLIKFIILSIVTFHYWKLSKLSKEISYKKFLIHFSLTFPGVLFGKINLYDLLTFNPEYVIHQIQIVVFIHIFMNVLFFVGQILFWIFYVRFLKK</sequence>
<protein>
    <submittedName>
        <fullName evidence="2">Uncharacterized protein</fullName>
    </submittedName>
</protein>
<dbReference type="Proteomes" id="UP000198382">
    <property type="component" value="Unassembled WGS sequence"/>
</dbReference>
<keyword evidence="1" id="KW-1133">Transmembrane helix</keyword>